<sequence length="94" mass="10452">FHKNGCVVYIPHVLDHALDYTLDHAPLAPLPFALNGAPIYTKKHENPTDPQNNISKPQNDKSPTDNFLQAVAQIRNTGELQNNITDNSHPTTLE</sequence>
<evidence type="ECO:0000256" key="1">
    <source>
        <dbReference type="SAM" id="MobiDB-lite"/>
    </source>
</evidence>
<evidence type="ECO:0000313" key="3">
    <source>
        <dbReference type="Proteomes" id="UP000789396"/>
    </source>
</evidence>
<feature type="non-terminal residue" evidence="2">
    <location>
        <position position="94"/>
    </location>
</feature>
<feature type="compositionally biased region" description="Polar residues" evidence="1">
    <location>
        <begin position="74"/>
        <end position="94"/>
    </location>
</feature>
<dbReference type="AlphaFoldDB" id="A0A9N9AGT1"/>
<keyword evidence="3" id="KW-1185">Reference proteome</keyword>
<comment type="caution">
    <text evidence="2">The sequence shown here is derived from an EMBL/GenBank/DDBJ whole genome shotgun (WGS) entry which is preliminary data.</text>
</comment>
<feature type="region of interest" description="Disordered" evidence="1">
    <location>
        <begin position="40"/>
        <end position="94"/>
    </location>
</feature>
<proteinExistence type="predicted"/>
<gene>
    <name evidence="2" type="ORF">RFULGI_LOCUS3733</name>
</gene>
<protein>
    <submittedName>
        <fullName evidence="2">20166_t:CDS:1</fullName>
    </submittedName>
</protein>
<evidence type="ECO:0000313" key="2">
    <source>
        <dbReference type="EMBL" id="CAG8529715.1"/>
    </source>
</evidence>
<dbReference type="EMBL" id="CAJVPZ010003406">
    <property type="protein sequence ID" value="CAG8529715.1"/>
    <property type="molecule type" value="Genomic_DNA"/>
</dbReference>
<name>A0A9N9AGT1_9GLOM</name>
<feature type="compositionally biased region" description="Polar residues" evidence="1">
    <location>
        <begin position="48"/>
        <end position="57"/>
    </location>
</feature>
<reference evidence="2" key="1">
    <citation type="submission" date="2021-06" db="EMBL/GenBank/DDBJ databases">
        <authorList>
            <person name="Kallberg Y."/>
            <person name="Tangrot J."/>
            <person name="Rosling A."/>
        </authorList>
    </citation>
    <scope>NUCLEOTIDE SEQUENCE</scope>
    <source>
        <strain evidence="2">IN212</strain>
    </source>
</reference>
<accession>A0A9N9AGT1</accession>
<organism evidence="2 3">
    <name type="scientific">Racocetra fulgida</name>
    <dbReference type="NCBI Taxonomy" id="60492"/>
    <lineage>
        <taxon>Eukaryota</taxon>
        <taxon>Fungi</taxon>
        <taxon>Fungi incertae sedis</taxon>
        <taxon>Mucoromycota</taxon>
        <taxon>Glomeromycotina</taxon>
        <taxon>Glomeromycetes</taxon>
        <taxon>Diversisporales</taxon>
        <taxon>Gigasporaceae</taxon>
        <taxon>Racocetra</taxon>
    </lineage>
</organism>
<dbReference type="Proteomes" id="UP000789396">
    <property type="component" value="Unassembled WGS sequence"/>
</dbReference>